<feature type="binding site" evidence="8">
    <location>
        <position position="357"/>
    </location>
    <ligand>
        <name>Mn(2+)</name>
        <dbReference type="ChEBI" id="CHEBI:29035"/>
        <label>2</label>
    </ligand>
</feature>
<dbReference type="EMBL" id="CP014691">
    <property type="protein sequence ID" value="AQS88853.1"/>
    <property type="molecule type" value="Genomic_DNA"/>
</dbReference>
<dbReference type="Proteomes" id="UP000188604">
    <property type="component" value="Chromosome"/>
</dbReference>
<comment type="subcellular location">
    <subcellularLocation>
        <location evidence="8">Cytoplasm</location>
    </subcellularLocation>
</comment>
<dbReference type="Pfam" id="PF00883">
    <property type="entry name" value="Peptidase_M17"/>
    <property type="match status" value="1"/>
</dbReference>
<dbReference type="InterPro" id="IPR011356">
    <property type="entry name" value="Leucine_aapep/pepB"/>
</dbReference>
<feature type="active site" evidence="8">
    <location>
        <position position="359"/>
    </location>
</feature>
<dbReference type="NCBIfam" id="NF002073">
    <property type="entry name" value="PRK00913.1-2"/>
    <property type="match status" value="1"/>
</dbReference>
<dbReference type="PROSITE" id="PS00631">
    <property type="entry name" value="CYTOSOL_AP"/>
    <property type="match status" value="1"/>
</dbReference>
<dbReference type="NCBIfam" id="NF002077">
    <property type="entry name" value="PRK00913.2-4"/>
    <property type="match status" value="1"/>
</dbReference>
<reference evidence="9 10" key="1">
    <citation type="submission" date="2016-03" db="EMBL/GenBank/DDBJ databases">
        <title>Acetic acid bacteria sequencing.</title>
        <authorList>
            <person name="Brandt J."/>
            <person name="Jakob F."/>
            <person name="Vogel R.F."/>
        </authorList>
    </citation>
    <scope>NUCLEOTIDE SEQUENCE [LARGE SCALE GENOMIC DNA]</scope>
    <source>
        <strain evidence="9 10">NBRC 101099</strain>
    </source>
</reference>
<dbReference type="SUPFAM" id="SSF53187">
    <property type="entry name" value="Zn-dependent exopeptidases"/>
    <property type="match status" value="1"/>
</dbReference>
<dbReference type="EC" id="3.4.11.10" evidence="8"/>
<comment type="catalytic activity">
    <reaction evidence="1 8">
        <text>Release of an N-terminal amino acid, Xaa-|-Yaa-, in which Xaa is preferably Leu, but may be other amino acids including Pro although not Arg or Lys, and Yaa may be Pro. Amino acid amides and methyl esters are also readily hydrolyzed, but rates on arylamides are exceedingly low.</text>
        <dbReference type="EC" id="3.4.11.1"/>
    </reaction>
</comment>
<evidence type="ECO:0000313" key="9">
    <source>
        <dbReference type="EMBL" id="AQS88853.1"/>
    </source>
</evidence>
<dbReference type="GO" id="GO:0005737">
    <property type="term" value="C:cytoplasm"/>
    <property type="evidence" value="ECO:0007669"/>
    <property type="project" value="UniProtKB-SubCell"/>
</dbReference>
<evidence type="ECO:0000256" key="6">
    <source>
        <dbReference type="ARBA" id="ARBA00022801"/>
    </source>
</evidence>
<dbReference type="InterPro" id="IPR000819">
    <property type="entry name" value="Peptidase_M17_C"/>
</dbReference>
<dbReference type="AlphaFoldDB" id="A0A1U9KSP0"/>
<evidence type="ECO:0000256" key="5">
    <source>
        <dbReference type="ARBA" id="ARBA00022670"/>
    </source>
</evidence>
<comment type="similarity">
    <text evidence="3 8">Belongs to the peptidase M17 family.</text>
</comment>
<evidence type="ECO:0000256" key="2">
    <source>
        <dbReference type="ARBA" id="ARBA00000967"/>
    </source>
</evidence>
<dbReference type="CDD" id="cd00433">
    <property type="entry name" value="Peptidase_M17"/>
    <property type="match status" value="1"/>
</dbReference>
<dbReference type="KEGG" id="nch:A0U93_14015"/>
<gene>
    <name evidence="8" type="primary">pepA</name>
    <name evidence="9" type="ORF">A0U93_14015</name>
</gene>
<dbReference type="PRINTS" id="PR00481">
    <property type="entry name" value="LAMNOPPTDASE"/>
</dbReference>
<comment type="catalytic activity">
    <reaction evidence="2 8">
        <text>Release of an N-terminal amino acid, preferentially leucine, but not glutamic or aspartic acids.</text>
        <dbReference type="EC" id="3.4.11.10"/>
    </reaction>
</comment>
<feature type="binding site" evidence="8">
    <location>
        <position position="278"/>
    </location>
    <ligand>
        <name>Mn(2+)</name>
        <dbReference type="ChEBI" id="CHEBI:29035"/>
        <label>1</label>
    </ligand>
</feature>
<feature type="binding site" evidence="8">
    <location>
        <position position="355"/>
    </location>
    <ligand>
        <name>Mn(2+)</name>
        <dbReference type="ChEBI" id="CHEBI:29035"/>
        <label>1</label>
    </ligand>
</feature>
<comment type="cofactor">
    <cofactor evidence="8">
        <name>Mn(2+)</name>
        <dbReference type="ChEBI" id="CHEBI:29035"/>
    </cofactor>
    <text evidence="8">Binds 2 manganese ions per subunit.</text>
</comment>
<keyword evidence="8" id="KW-0963">Cytoplasm</keyword>
<sequence>MLKAIMLDIKIQPLPDFPTQNGTTDSAWPVGRNRVLFVGHDFDTPGSSFDRFDRHVGGALRRAAVVAGFEGKAEQSLVMLAPASDIERLVLIGHGEAATLDPVGMEAAGAQASRLLSGATEAQFVFEGHGSVFAAHAAYGVVSSQYRFDLYRTGEPAGHDTKRLQGVTLHVADTEACAAQWADLSAVIHGVFRARDLVTEPPNVLTPPEFARRIETLRELGVTVDILDAAAMRELGFGALLGVAQGSDQEARLAVMQWKGGQGDAQPLAFVGKGVTFDSGGISIKPAAGMDEMKTDMGGAATVVGLMEALARRRTTAHVVGLVGLVENMLSGNAQRPGDVVKSYAGTTIEVLNTDAEGRLVLADVLAYAKARFAPKFIVDLATLTGAIVVSLGYVRAGLFSNDDTLAQDLYTLGETVGEGVWRMPMGKAYDKLLKSDIADIKNITGRPGSAITAAQFLARFVGDTPWAHLDIAGVAWRSDAGPIGPKGATGFGVRLLDALVRSHETGAGRAA</sequence>
<dbReference type="InterPro" id="IPR008283">
    <property type="entry name" value="Peptidase_M17_N"/>
</dbReference>
<dbReference type="Pfam" id="PF02789">
    <property type="entry name" value="Peptidase_M17_N"/>
    <property type="match status" value="1"/>
</dbReference>
<feature type="binding site" evidence="8">
    <location>
        <position position="296"/>
    </location>
    <ligand>
        <name>Mn(2+)</name>
        <dbReference type="ChEBI" id="CHEBI:29035"/>
        <label>2</label>
    </ligand>
</feature>
<dbReference type="InterPro" id="IPR023042">
    <property type="entry name" value="Peptidase_M17_leu_NH2_pept"/>
</dbReference>
<proteinExistence type="inferred from homology"/>
<evidence type="ECO:0000256" key="3">
    <source>
        <dbReference type="ARBA" id="ARBA00009528"/>
    </source>
</evidence>
<dbReference type="NCBIfam" id="NF002075">
    <property type="entry name" value="PRK00913.2-2"/>
    <property type="match status" value="1"/>
</dbReference>
<feature type="binding site" evidence="8">
    <location>
        <position position="273"/>
    </location>
    <ligand>
        <name>Mn(2+)</name>
        <dbReference type="ChEBI" id="CHEBI:29035"/>
        <label>2</label>
    </ligand>
</feature>
<dbReference type="InterPro" id="IPR043472">
    <property type="entry name" value="Macro_dom-like"/>
</dbReference>
<keyword evidence="5 8" id="KW-0645">Protease</keyword>
<protein>
    <recommendedName>
        <fullName evidence="8">Probable cytosol aminopeptidase</fullName>
        <ecNumber evidence="8">3.4.11.1</ecNumber>
    </recommendedName>
    <alternativeName>
        <fullName evidence="8">Leucine aminopeptidase</fullName>
        <shortName evidence="8">LAP</shortName>
        <ecNumber evidence="8">3.4.11.10</ecNumber>
    </alternativeName>
    <alternativeName>
        <fullName evidence="8">Leucyl aminopeptidase</fullName>
    </alternativeName>
</protein>
<name>A0A1U9KSP0_9PROT</name>
<dbReference type="STRING" id="320497.A0U93_14015"/>
<dbReference type="GO" id="GO:0006508">
    <property type="term" value="P:proteolysis"/>
    <property type="evidence" value="ECO:0007669"/>
    <property type="project" value="UniProtKB-KW"/>
</dbReference>
<dbReference type="Gene3D" id="3.40.630.10">
    <property type="entry name" value="Zn peptidases"/>
    <property type="match status" value="1"/>
</dbReference>
<keyword evidence="7 8" id="KW-0464">Manganese</keyword>
<evidence type="ECO:0000256" key="7">
    <source>
        <dbReference type="ARBA" id="ARBA00023211"/>
    </source>
</evidence>
<dbReference type="PANTHER" id="PTHR11963">
    <property type="entry name" value="LEUCINE AMINOPEPTIDASE-RELATED"/>
    <property type="match status" value="1"/>
</dbReference>
<comment type="function">
    <text evidence="8">Presumably involved in the processing and regular turnover of intracellular proteins. Catalyzes the removal of unsubstituted N-terminal amino acids from various peptides.</text>
</comment>
<feature type="binding site" evidence="8">
    <location>
        <position position="357"/>
    </location>
    <ligand>
        <name>Mn(2+)</name>
        <dbReference type="ChEBI" id="CHEBI:29035"/>
        <label>1</label>
    </ligand>
</feature>
<dbReference type="SUPFAM" id="SSF52949">
    <property type="entry name" value="Macro domain-like"/>
    <property type="match status" value="1"/>
</dbReference>
<evidence type="ECO:0000256" key="8">
    <source>
        <dbReference type="HAMAP-Rule" id="MF_00181"/>
    </source>
</evidence>
<evidence type="ECO:0000256" key="1">
    <source>
        <dbReference type="ARBA" id="ARBA00000135"/>
    </source>
</evidence>
<keyword evidence="10" id="KW-1185">Reference proteome</keyword>
<evidence type="ECO:0000256" key="4">
    <source>
        <dbReference type="ARBA" id="ARBA00022438"/>
    </source>
</evidence>
<organism evidence="9 10">
    <name type="scientific">Neoasaia chiangmaiensis</name>
    <dbReference type="NCBI Taxonomy" id="320497"/>
    <lineage>
        <taxon>Bacteria</taxon>
        <taxon>Pseudomonadati</taxon>
        <taxon>Pseudomonadota</taxon>
        <taxon>Alphaproteobacteria</taxon>
        <taxon>Acetobacterales</taxon>
        <taxon>Acetobacteraceae</taxon>
        <taxon>Neoasaia</taxon>
    </lineage>
</organism>
<dbReference type="PANTHER" id="PTHR11963:SF23">
    <property type="entry name" value="CYTOSOL AMINOPEPTIDASE"/>
    <property type="match status" value="1"/>
</dbReference>
<evidence type="ECO:0000313" key="10">
    <source>
        <dbReference type="Proteomes" id="UP000188604"/>
    </source>
</evidence>
<dbReference type="HAMAP" id="MF_00181">
    <property type="entry name" value="Cytosol_peptidase_M17"/>
    <property type="match status" value="1"/>
</dbReference>
<dbReference type="EC" id="3.4.11.1" evidence="8"/>
<dbReference type="Gene3D" id="3.40.220.10">
    <property type="entry name" value="Leucine Aminopeptidase, subunit E, domain 1"/>
    <property type="match status" value="1"/>
</dbReference>
<accession>A0A1U9KSP0</accession>
<feature type="active site" evidence="8">
    <location>
        <position position="285"/>
    </location>
</feature>
<dbReference type="GO" id="GO:0030145">
    <property type="term" value="F:manganese ion binding"/>
    <property type="evidence" value="ECO:0007669"/>
    <property type="project" value="UniProtKB-UniRule"/>
</dbReference>
<dbReference type="GO" id="GO:0070006">
    <property type="term" value="F:metalloaminopeptidase activity"/>
    <property type="evidence" value="ECO:0007669"/>
    <property type="project" value="InterPro"/>
</dbReference>
<keyword evidence="6 8" id="KW-0378">Hydrolase</keyword>
<keyword evidence="4 8" id="KW-0031">Aminopeptidase</keyword>
<keyword evidence="8" id="KW-0479">Metal-binding</keyword>
<dbReference type="NCBIfam" id="NF002074">
    <property type="entry name" value="PRK00913.1-4"/>
    <property type="match status" value="1"/>
</dbReference>
<feature type="binding site" evidence="8">
    <location>
        <position position="278"/>
    </location>
    <ligand>
        <name>Mn(2+)</name>
        <dbReference type="ChEBI" id="CHEBI:29035"/>
        <label>2</label>
    </ligand>
</feature>